<evidence type="ECO:0000313" key="2">
    <source>
        <dbReference type="Proteomes" id="UP000320048"/>
    </source>
</evidence>
<comment type="caution">
    <text evidence="1">The sequence shown here is derived from an EMBL/GenBank/DDBJ whole genome shotgun (WGS) entry which is preliminary data.</text>
</comment>
<dbReference type="EMBL" id="VBAO01000213">
    <property type="protein sequence ID" value="TMI80565.1"/>
    <property type="molecule type" value="Genomic_DNA"/>
</dbReference>
<name>A0A537JAP5_9BACT</name>
<gene>
    <name evidence="1" type="ORF">E6H04_08430</name>
</gene>
<dbReference type="AlphaFoldDB" id="A0A537JAP5"/>
<reference evidence="1 2" key="1">
    <citation type="journal article" date="2019" name="Nat. Microbiol.">
        <title>Mediterranean grassland soil C-N compound turnover is dependent on rainfall and depth, and is mediated by genomically divergent microorganisms.</title>
        <authorList>
            <person name="Diamond S."/>
            <person name="Andeer P.F."/>
            <person name="Li Z."/>
            <person name="Crits-Christoph A."/>
            <person name="Burstein D."/>
            <person name="Anantharaman K."/>
            <person name="Lane K.R."/>
            <person name="Thomas B.C."/>
            <person name="Pan C."/>
            <person name="Northen T.R."/>
            <person name="Banfield J.F."/>
        </authorList>
    </citation>
    <scope>NUCLEOTIDE SEQUENCE [LARGE SCALE GENOMIC DNA]</scope>
    <source>
        <strain evidence="1">NP_7</strain>
    </source>
</reference>
<protein>
    <submittedName>
        <fullName evidence="1">Uncharacterized protein</fullName>
    </submittedName>
</protein>
<proteinExistence type="predicted"/>
<organism evidence="1 2">
    <name type="scientific">Candidatus Segetimicrobium genomatis</name>
    <dbReference type="NCBI Taxonomy" id="2569760"/>
    <lineage>
        <taxon>Bacteria</taxon>
        <taxon>Bacillati</taxon>
        <taxon>Candidatus Sysuimicrobiota</taxon>
        <taxon>Candidatus Sysuimicrobiia</taxon>
        <taxon>Candidatus Sysuimicrobiales</taxon>
        <taxon>Candidatus Segetimicrobiaceae</taxon>
        <taxon>Candidatus Segetimicrobium</taxon>
    </lineage>
</organism>
<accession>A0A537JAP5</accession>
<sequence length="524" mass="52844">MMMFVLMAALLIAMVTLGVMRMVAGDVSEGFGGLEAVQAFNIAEAGVHFAIGQLQAAGSGTYAGETITITSGSATLGTATIQVNCIDTGSAPPCTGTYAAYRRIVSTSTLPMNGVTGGPTRTIVAIVQATSGSTPYGVCGTGSFPGYKTVRVSSEEGNVNTDLGSSYDISIGSTESSQFTIRADTASPQKYTGKAVAGGTITCGGYRGSGGCPVQVQGGTFPGTSPSPCAPATLPTFSSGGTSLTVPCTGASIAAGSNKQSSISWTTIATPGTPTVTQVGATGVTSYSYQIVAVPRVADPLVIVIVSPAYVPDPAACSWPMAKWAPASATLNAWTASSPPKPSLTSPATIRMTPSVTMAINTDLTINTSGTPSVLEVTGTFTMPACSRVIIAGTGSVELRLGQSTGQTLTAGPSSHFGVLSTDTQSTPAPVPANRLTVNVNSNAYGASPSNAAVDFQSNDIVAGTFNVPNGEMAIDGGGSGNGTFYGSISAGIIYIGFSFYSDTTGTSGSTWTNFTNLRSWKDQ</sequence>
<dbReference type="Proteomes" id="UP000320048">
    <property type="component" value="Unassembled WGS sequence"/>
</dbReference>
<evidence type="ECO:0000313" key="1">
    <source>
        <dbReference type="EMBL" id="TMI80565.1"/>
    </source>
</evidence>